<evidence type="ECO:0000313" key="3">
    <source>
        <dbReference type="Proteomes" id="UP000009282"/>
    </source>
</evidence>
<evidence type="ECO:0000256" key="1">
    <source>
        <dbReference type="SAM" id="Phobius"/>
    </source>
</evidence>
<feature type="transmembrane region" description="Helical" evidence="1">
    <location>
        <begin position="305"/>
        <end position="325"/>
    </location>
</feature>
<dbReference type="Gene3D" id="1.20.1250.20">
    <property type="entry name" value="MFS general substrate transporter like domains"/>
    <property type="match status" value="1"/>
</dbReference>
<feature type="transmembrane region" description="Helical" evidence="1">
    <location>
        <begin position="180"/>
        <end position="199"/>
    </location>
</feature>
<feature type="transmembrane region" description="Helical" evidence="1">
    <location>
        <begin position="108"/>
        <end position="130"/>
    </location>
</feature>
<dbReference type="eggNOG" id="COG2814">
    <property type="taxonomic scope" value="Bacteria"/>
</dbReference>
<accession>G4QLE3</accession>
<protein>
    <submittedName>
        <fullName evidence="2">Permease of the major facilitator superfamily protein</fullName>
    </submittedName>
</protein>
<organism evidence="2 3">
    <name type="scientific">Glaciecola nitratireducens (strain JCM 12485 / KCTC 12276 / FR1064)</name>
    <dbReference type="NCBI Taxonomy" id="1085623"/>
    <lineage>
        <taxon>Bacteria</taxon>
        <taxon>Pseudomonadati</taxon>
        <taxon>Pseudomonadota</taxon>
        <taxon>Gammaproteobacteria</taxon>
        <taxon>Alteromonadales</taxon>
        <taxon>Alteromonadaceae</taxon>
        <taxon>Brumicola</taxon>
    </lineage>
</organism>
<feature type="transmembrane region" description="Helical" evidence="1">
    <location>
        <begin position="396"/>
        <end position="416"/>
    </location>
</feature>
<proteinExistence type="predicted"/>
<evidence type="ECO:0000313" key="2">
    <source>
        <dbReference type="EMBL" id="AEP29810.1"/>
    </source>
</evidence>
<dbReference type="EMBL" id="CP003060">
    <property type="protein sequence ID" value="AEP29810.1"/>
    <property type="molecule type" value="Genomic_DNA"/>
</dbReference>
<keyword evidence="1" id="KW-0812">Transmembrane</keyword>
<dbReference type="Proteomes" id="UP000009282">
    <property type="component" value="Chromosome"/>
</dbReference>
<feature type="transmembrane region" description="Helical" evidence="1">
    <location>
        <begin position="368"/>
        <end position="390"/>
    </location>
</feature>
<dbReference type="InterPro" id="IPR036259">
    <property type="entry name" value="MFS_trans_sf"/>
</dbReference>
<feature type="transmembrane region" description="Helical" evidence="1">
    <location>
        <begin position="76"/>
        <end position="102"/>
    </location>
</feature>
<dbReference type="SUPFAM" id="SSF103473">
    <property type="entry name" value="MFS general substrate transporter"/>
    <property type="match status" value="1"/>
</dbReference>
<keyword evidence="1" id="KW-0472">Membrane</keyword>
<dbReference type="HOGENOM" id="CLU_051156_0_0_6"/>
<gene>
    <name evidence="2" type="ordered locus">GNIT_1694</name>
</gene>
<dbReference type="AlphaFoldDB" id="G4QLE3"/>
<feature type="transmembrane region" description="Helical" evidence="1">
    <location>
        <begin position="331"/>
        <end position="348"/>
    </location>
</feature>
<feature type="transmembrane region" description="Helical" evidence="1">
    <location>
        <begin position="151"/>
        <end position="174"/>
    </location>
</feature>
<feature type="transmembrane region" description="Helical" evidence="1">
    <location>
        <begin position="241"/>
        <end position="260"/>
    </location>
</feature>
<sequence length="420" mass="45033">MSNKTVKWRIVSTLVLSKLTDILISAKTTLPTLLNTLGAPSWMLGFLVPLRESGSLLPQAMMSAWLTSKSDRRAPWVASMLIQTSFIAIMILVPLVVLPIIMNQNAESYGLLSGAVVLLALMGLSLARAMTSLTMKDIQGEHLKKGQRGNVVGIASTSAGILSLLFASYMMWSGKLNEQVIMIIAISCFVAMLLSVITLKSLKTTVEVKSSEQDDAIKKSLTLAKAKSYINTFSGELGRFILVRSCFVHTALVAPFYIAWASGLSTGSGLVTLSSFIVAQASATILSSYIWGALSDRNAKLTMQLGAIIVVFICCVTVFIIHFGLTQSVHSFWFVAGYFLISVGHEGARSGRKVYALDIKEGADRTDFIGKANTAIGIVILTLGGLYSALTFAGNTILFSVIALGIIAGLLLSLGMKNEK</sequence>
<keyword evidence="1" id="KW-1133">Transmembrane helix</keyword>
<reference evidence="2 3" key="1">
    <citation type="journal article" date="2011" name="J. Bacteriol.">
        <title>Complete genome sequence of seawater bacterium Glaciecola nitratireducens FR1064T.</title>
        <authorList>
            <person name="Bian F."/>
            <person name="Qin Q.L."/>
            <person name="Xie B.B."/>
            <person name="Shu Y.L."/>
            <person name="Zhang X.Y."/>
            <person name="Yu Y."/>
            <person name="Chen B."/>
            <person name="Chen X.L."/>
            <person name="Zhou B.C."/>
            <person name="Zhang Y.Z."/>
        </authorList>
    </citation>
    <scope>NUCLEOTIDE SEQUENCE [LARGE SCALE GENOMIC DNA]</scope>
    <source>
        <strain evidence="3">JCM 12485 / KCTC 12276 / FR1064</strain>
    </source>
</reference>
<dbReference type="RefSeq" id="WP_014108684.1">
    <property type="nucleotide sequence ID" value="NC_016041.1"/>
</dbReference>
<feature type="transmembrane region" description="Helical" evidence="1">
    <location>
        <begin position="272"/>
        <end position="293"/>
    </location>
</feature>
<dbReference type="KEGG" id="gni:GNIT_1694"/>
<name>G4QLE3_GLANF</name>
<keyword evidence="3" id="KW-1185">Reference proteome</keyword>